<proteinExistence type="predicted"/>
<dbReference type="STRING" id="684065.SAMN05421738_102323"/>
<dbReference type="RefSeq" id="WP_092906446.1">
    <property type="nucleotide sequence ID" value="NZ_FOUZ01000002.1"/>
</dbReference>
<keyword evidence="4" id="KW-1185">Reference proteome</keyword>
<dbReference type="InterPro" id="IPR012340">
    <property type="entry name" value="NA-bd_OB-fold"/>
</dbReference>
<dbReference type="InterPro" id="IPR011129">
    <property type="entry name" value="CSD"/>
</dbReference>
<evidence type="ECO:0000313" key="3">
    <source>
        <dbReference type="EMBL" id="SFM79245.1"/>
    </source>
</evidence>
<feature type="region of interest" description="Disordered" evidence="1">
    <location>
        <begin position="1"/>
        <end position="36"/>
    </location>
</feature>
<feature type="compositionally biased region" description="Basic and acidic residues" evidence="1">
    <location>
        <begin position="17"/>
        <end position="30"/>
    </location>
</feature>
<feature type="domain" description="CSD" evidence="2">
    <location>
        <begin position="81"/>
        <end position="141"/>
    </location>
</feature>
<dbReference type="Pfam" id="PF00313">
    <property type="entry name" value="CSD"/>
    <property type="match status" value="1"/>
</dbReference>
<accession>A0A1I4TRC9</accession>
<dbReference type="OrthoDB" id="1493235at2"/>
<reference evidence="4" key="1">
    <citation type="submission" date="2016-10" db="EMBL/GenBank/DDBJ databases">
        <authorList>
            <person name="Varghese N."/>
            <person name="Submissions S."/>
        </authorList>
    </citation>
    <scope>NUCLEOTIDE SEQUENCE [LARGE SCALE GENOMIC DNA]</scope>
    <source>
        <strain evidence="4">XJ109</strain>
    </source>
</reference>
<name>A0A1I4TRC9_9FLAO</name>
<sequence length="142" mass="16608">MADSYSKKENIKKREKKRQDKLIKKEDRKTNNNKGKTLEDMIAYVDINGNLTSVPPHLQNQEEDLLSRKENPNEVLDPAKLFNGIINSMNEKGFGFITEEKTNDSIFFHQSQLRQEVKKYDKVTYKKEVSEKGFRAIDIKKV</sequence>
<dbReference type="PROSITE" id="PS51857">
    <property type="entry name" value="CSD_2"/>
    <property type="match status" value="1"/>
</dbReference>
<protein>
    <submittedName>
        <fullName evidence="3">Cold shock protein, CspA family</fullName>
    </submittedName>
</protein>
<dbReference type="SUPFAM" id="SSF50249">
    <property type="entry name" value="Nucleic acid-binding proteins"/>
    <property type="match status" value="1"/>
</dbReference>
<dbReference type="AlphaFoldDB" id="A0A1I4TRC9"/>
<evidence type="ECO:0000313" key="4">
    <source>
        <dbReference type="Proteomes" id="UP000199149"/>
    </source>
</evidence>
<evidence type="ECO:0000259" key="2">
    <source>
        <dbReference type="PROSITE" id="PS51857"/>
    </source>
</evidence>
<organism evidence="3 4">
    <name type="scientific">Algoriella xinjiangensis</name>
    <dbReference type="NCBI Taxonomy" id="684065"/>
    <lineage>
        <taxon>Bacteria</taxon>
        <taxon>Pseudomonadati</taxon>
        <taxon>Bacteroidota</taxon>
        <taxon>Flavobacteriia</taxon>
        <taxon>Flavobacteriales</taxon>
        <taxon>Weeksellaceae</taxon>
        <taxon>Algoriella</taxon>
    </lineage>
</organism>
<gene>
    <name evidence="3" type="ORF">SAMN05421738_102323</name>
</gene>
<dbReference type="SMART" id="SM00357">
    <property type="entry name" value="CSP"/>
    <property type="match status" value="1"/>
</dbReference>
<dbReference type="InterPro" id="IPR002059">
    <property type="entry name" value="CSP_DNA-bd"/>
</dbReference>
<dbReference type="EMBL" id="FOUZ01000002">
    <property type="protein sequence ID" value="SFM79245.1"/>
    <property type="molecule type" value="Genomic_DNA"/>
</dbReference>
<dbReference type="GO" id="GO:0003676">
    <property type="term" value="F:nucleic acid binding"/>
    <property type="evidence" value="ECO:0007669"/>
    <property type="project" value="InterPro"/>
</dbReference>
<dbReference type="Gene3D" id="2.40.50.140">
    <property type="entry name" value="Nucleic acid-binding proteins"/>
    <property type="match status" value="1"/>
</dbReference>
<dbReference type="Proteomes" id="UP000199149">
    <property type="component" value="Unassembled WGS sequence"/>
</dbReference>
<dbReference type="GO" id="GO:0005829">
    <property type="term" value="C:cytosol"/>
    <property type="evidence" value="ECO:0007669"/>
    <property type="project" value="UniProtKB-ARBA"/>
</dbReference>
<evidence type="ECO:0000256" key="1">
    <source>
        <dbReference type="SAM" id="MobiDB-lite"/>
    </source>
</evidence>
<dbReference type="CDD" id="cd04458">
    <property type="entry name" value="CSP_CDS"/>
    <property type="match status" value="1"/>
</dbReference>